<accession>A0A9W9ED90</accession>
<dbReference type="InterPro" id="IPR007111">
    <property type="entry name" value="NACHT_NTPase"/>
</dbReference>
<evidence type="ECO:0000313" key="5">
    <source>
        <dbReference type="Proteomes" id="UP001140511"/>
    </source>
</evidence>
<sequence>MGKIRGQEANKASRSGLLDRVKAYFRHQPIAPTTATDNPNTTLPDPRATDPTSSDSPPIDAHTVDEPPQPSTAIVSPTPSPDDEDPGLSSSTILVVDTGDELPSDCLPQSSEDNTLWQKAYNAATPKTKKWIGGLLKPNGMLKSAETAQTEELIEIVRAIEKRHQDHDLRIPIGGKQILWRDYAPRVRSFIEAIGDIAIQFAPAPSRIIWSTLKTLLQMSIAPGEEFAAILGCSEKVLSIVRRGKVYEVIYLNSANTFVPEQEDLERSLIDVYTKSLDLLAYVGQRLAEGYRHILLAIVNPGEAEGLMASIIQCEDDLIKAAQTCEAIRRANADELTWGNELLEALEYFSHIDFGDQHRVRHELRTPGTGEWLLQHKKFQEWEQVPASTILWLQGTVGMGKSFLASKVIDRFRRQPDLQDPLLTLQSFVRQLSTSPRYSKMMRKSLIELYRDNRANGLKLGFDACKQQLLESVNLYPQTIIILDGLDECDAESRGKLITILAGLVKDAEHPVKILISSRREQDIVRLLPVRSIIEIDANDNRDDIEKFIEKKMEEIEERGLWESIPRELKSEIKNTLCKGSDGMFRWAFLQMEQLSKCQQVKEIRDRLGKLPKSLNASYHELFEGMSIYDQETLRRAVMWVMCAYQPLSSNQLLSAVRLSMNSDGESHDIEDELTEETLRSICRHLVVTDSKRDVWKFPHASIIEYFETKHEWTMAKAHSFVAKHALICLINGHFKCESPTDSEGIDQVSSSNKRDPHHPASYLQEYLWQYWYRHVHALEDLRPHDAQLSRLVKRFIGLNSSPQQSSQQYRHWIVKHLFDIRKSCDLFPLDNGIFGACNFGFYHILQDWWSAGVDISQVNENGLDLLAIAAGNGHKHLCEKLISLGADVNRLLCNGTTSALREADRAKHVDVVNFLLDNNADPNLQYLQASPSSIRAQAMIW</sequence>
<evidence type="ECO:0000313" key="4">
    <source>
        <dbReference type="EMBL" id="KAJ4864472.1"/>
    </source>
</evidence>
<dbReference type="InterPro" id="IPR056884">
    <property type="entry name" value="NPHP3-like_N"/>
</dbReference>
<name>A0A9W9ED90_9HYPO</name>
<dbReference type="InterPro" id="IPR027417">
    <property type="entry name" value="P-loop_NTPase"/>
</dbReference>
<proteinExistence type="predicted"/>
<dbReference type="PROSITE" id="PS50837">
    <property type="entry name" value="NACHT"/>
    <property type="match status" value="1"/>
</dbReference>
<gene>
    <name evidence="4" type="ORF">T069G_01002</name>
</gene>
<dbReference type="PANTHER" id="PTHR10039">
    <property type="entry name" value="AMELOGENIN"/>
    <property type="match status" value="1"/>
</dbReference>
<dbReference type="SUPFAM" id="SSF52540">
    <property type="entry name" value="P-loop containing nucleoside triphosphate hydrolases"/>
    <property type="match status" value="1"/>
</dbReference>
<dbReference type="PANTHER" id="PTHR10039:SF17">
    <property type="entry name" value="FUNGAL STAND N-TERMINAL GOODBYE DOMAIN-CONTAINING PROTEIN-RELATED"/>
    <property type="match status" value="1"/>
</dbReference>
<dbReference type="SMART" id="SM00248">
    <property type="entry name" value="ANK"/>
    <property type="match status" value="2"/>
</dbReference>
<dbReference type="Gene3D" id="3.40.50.300">
    <property type="entry name" value="P-loop containing nucleotide triphosphate hydrolases"/>
    <property type="match status" value="1"/>
</dbReference>
<reference evidence="4" key="1">
    <citation type="submission" date="2022-09" db="EMBL/GenBank/DDBJ databases">
        <title>Chromosome-level assembly of Trichoderma breve T069, a fungus used in development of biopesticide product.</title>
        <authorList>
            <person name="Lin R."/>
            <person name="Liu T."/>
        </authorList>
    </citation>
    <scope>NUCLEOTIDE SEQUENCE</scope>
    <source>
        <strain evidence="4">T069</strain>
    </source>
</reference>
<dbReference type="Pfam" id="PF12796">
    <property type="entry name" value="Ank_2"/>
    <property type="match status" value="1"/>
</dbReference>
<dbReference type="AlphaFoldDB" id="A0A9W9ED90"/>
<dbReference type="GeneID" id="80862900"/>
<dbReference type="Proteomes" id="UP001140511">
    <property type="component" value="Unassembled WGS sequence"/>
</dbReference>
<feature type="compositionally biased region" description="Low complexity" evidence="2">
    <location>
        <begin position="29"/>
        <end position="46"/>
    </location>
</feature>
<evidence type="ECO:0000256" key="2">
    <source>
        <dbReference type="SAM" id="MobiDB-lite"/>
    </source>
</evidence>
<dbReference type="RefSeq" id="XP_056033528.1">
    <property type="nucleotide sequence ID" value="XM_056168212.1"/>
</dbReference>
<dbReference type="InterPro" id="IPR002110">
    <property type="entry name" value="Ankyrin_rpt"/>
</dbReference>
<keyword evidence="1" id="KW-0677">Repeat</keyword>
<feature type="region of interest" description="Disordered" evidence="2">
    <location>
        <begin position="23"/>
        <end position="91"/>
    </location>
</feature>
<dbReference type="Pfam" id="PF24883">
    <property type="entry name" value="NPHP3_N"/>
    <property type="match status" value="1"/>
</dbReference>
<dbReference type="Gene3D" id="1.25.40.20">
    <property type="entry name" value="Ankyrin repeat-containing domain"/>
    <property type="match status" value="1"/>
</dbReference>
<protein>
    <submittedName>
        <fullName evidence="4">NACHT domain-containing protein</fullName>
    </submittedName>
</protein>
<organism evidence="4 5">
    <name type="scientific">Trichoderma breve</name>
    <dbReference type="NCBI Taxonomy" id="2034170"/>
    <lineage>
        <taxon>Eukaryota</taxon>
        <taxon>Fungi</taxon>
        <taxon>Dikarya</taxon>
        <taxon>Ascomycota</taxon>
        <taxon>Pezizomycotina</taxon>
        <taxon>Sordariomycetes</taxon>
        <taxon>Hypocreomycetidae</taxon>
        <taxon>Hypocreales</taxon>
        <taxon>Hypocreaceae</taxon>
        <taxon>Trichoderma</taxon>
    </lineage>
</organism>
<feature type="domain" description="NACHT" evidence="3">
    <location>
        <begin position="389"/>
        <end position="519"/>
    </location>
</feature>
<evidence type="ECO:0000256" key="1">
    <source>
        <dbReference type="ARBA" id="ARBA00022737"/>
    </source>
</evidence>
<evidence type="ECO:0000259" key="3">
    <source>
        <dbReference type="PROSITE" id="PS50837"/>
    </source>
</evidence>
<dbReference type="SUPFAM" id="SSF48403">
    <property type="entry name" value="Ankyrin repeat"/>
    <property type="match status" value="1"/>
</dbReference>
<dbReference type="EMBL" id="JAOPEN010000001">
    <property type="protein sequence ID" value="KAJ4864472.1"/>
    <property type="molecule type" value="Genomic_DNA"/>
</dbReference>
<comment type="caution">
    <text evidence="4">The sequence shown here is derived from an EMBL/GenBank/DDBJ whole genome shotgun (WGS) entry which is preliminary data.</text>
</comment>
<dbReference type="InterPro" id="IPR036770">
    <property type="entry name" value="Ankyrin_rpt-contain_sf"/>
</dbReference>
<keyword evidence="5" id="KW-1185">Reference proteome</keyword>